<evidence type="ECO:0000313" key="5">
    <source>
        <dbReference type="EMBL" id="MBS2098382.1"/>
    </source>
</evidence>
<evidence type="ECO:0000256" key="2">
    <source>
        <dbReference type="ARBA" id="ARBA00022803"/>
    </source>
</evidence>
<dbReference type="EMBL" id="JAGUCO010000004">
    <property type="protein sequence ID" value="MBS2098382.1"/>
    <property type="molecule type" value="Genomic_DNA"/>
</dbReference>
<dbReference type="Proteomes" id="UP000708576">
    <property type="component" value="Unassembled WGS sequence"/>
</dbReference>
<feature type="repeat" description="TPR" evidence="3">
    <location>
        <begin position="322"/>
        <end position="355"/>
    </location>
</feature>
<reference evidence="5 6" key="1">
    <citation type="journal article" date="2015" name="Int. J. Syst. Evol. Microbiol.">
        <title>Carboxylicivirga linearis sp. nov., isolated from a sea cucumber culture pond.</title>
        <authorList>
            <person name="Wang F.Q."/>
            <person name="Zhou Y.X."/>
            <person name="Lin X.Z."/>
            <person name="Chen G.J."/>
            <person name="Du Z.J."/>
        </authorList>
    </citation>
    <scope>NUCLEOTIDE SEQUENCE [LARGE SCALE GENOMIC DNA]</scope>
    <source>
        <strain evidence="5 6">FB218</strain>
    </source>
</reference>
<dbReference type="PANTHER" id="PTHR44943:SF4">
    <property type="entry name" value="TPR REPEAT-CONTAINING PROTEIN MJ0798"/>
    <property type="match status" value="1"/>
</dbReference>
<dbReference type="RefSeq" id="WP_212215623.1">
    <property type="nucleotide sequence ID" value="NZ_JAGUCO010000004.1"/>
</dbReference>
<dbReference type="SMART" id="SM00028">
    <property type="entry name" value="TPR"/>
    <property type="match status" value="5"/>
</dbReference>
<gene>
    <name evidence="5" type="ORF">KEM10_08835</name>
</gene>
<keyword evidence="2 3" id="KW-0802">TPR repeat</keyword>
<evidence type="ECO:0000313" key="6">
    <source>
        <dbReference type="Proteomes" id="UP000708576"/>
    </source>
</evidence>
<evidence type="ECO:0000256" key="4">
    <source>
        <dbReference type="SAM" id="SignalP"/>
    </source>
</evidence>
<organism evidence="5 6">
    <name type="scientific">Carboxylicivirga linearis</name>
    <dbReference type="NCBI Taxonomy" id="1628157"/>
    <lineage>
        <taxon>Bacteria</taxon>
        <taxon>Pseudomonadati</taxon>
        <taxon>Bacteroidota</taxon>
        <taxon>Bacteroidia</taxon>
        <taxon>Marinilabiliales</taxon>
        <taxon>Marinilabiliaceae</taxon>
        <taxon>Carboxylicivirga</taxon>
    </lineage>
</organism>
<dbReference type="PANTHER" id="PTHR44943">
    <property type="entry name" value="CELLULOSE SYNTHASE OPERON PROTEIN C"/>
    <property type="match status" value="1"/>
</dbReference>
<dbReference type="Gene3D" id="1.25.40.10">
    <property type="entry name" value="Tetratricopeptide repeat domain"/>
    <property type="match status" value="2"/>
</dbReference>
<evidence type="ECO:0000256" key="1">
    <source>
        <dbReference type="ARBA" id="ARBA00022737"/>
    </source>
</evidence>
<dbReference type="InterPro" id="IPR011990">
    <property type="entry name" value="TPR-like_helical_dom_sf"/>
</dbReference>
<feature type="chain" id="PRO_5046937301" evidence="4">
    <location>
        <begin position="20"/>
        <end position="426"/>
    </location>
</feature>
<sequence length="426" mass="48383">MKFLLLLCLSALVSISSYAQNQLNQLFSEERYPEIISQLESAKNTLDDDGYYLLAAAYLQSGALNNAIATLENFNNSLPVKHQDLLCKAYFETGQYPEALKICQDRYAQDSTHYGNLMRYAQIKSTEGQHDSTIIILNNYLAGDSLNYNANMLLAEAYQKVNEPLEAISIYKRILRVYPVNQKVGAKLAQTYYGKKMYKECFDLSMEFVDTLGYTRRFLTMAGLASFKAGNNGNTVTLFKRMEAHGDSSLITKKNIGIALYRMENYNQSLPYLYSAFSLKDDDPEVCFFLGASLGQTNIPLRGKPFLVRAASLLQPAPGLMEKVHLKLALMHEDAGDYAKAIAYYDTAYSYSPSTVQYLYNQAAIYDYELNNNEKAQELYKQFLSKLPDSLDTKKGKDLYRARLKEVVDQRLNVMAEEDFFRQGVQ</sequence>
<comment type="caution">
    <text evidence="5">The sequence shown here is derived from an EMBL/GenBank/DDBJ whole genome shotgun (WGS) entry which is preliminary data.</text>
</comment>
<dbReference type="SUPFAM" id="SSF48452">
    <property type="entry name" value="TPR-like"/>
    <property type="match status" value="3"/>
</dbReference>
<keyword evidence="6" id="KW-1185">Reference proteome</keyword>
<keyword evidence="1" id="KW-0677">Repeat</keyword>
<evidence type="ECO:0000256" key="3">
    <source>
        <dbReference type="PROSITE-ProRule" id="PRU00339"/>
    </source>
</evidence>
<accession>A0ABS5JU68</accession>
<dbReference type="InterPro" id="IPR051685">
    <property type="entry name" value="Ycf3/AcsC/BcsC/TPR_MFPF"/>
</dbReference>
<proteinExistence type="predicted"/>
<dbReference type="InterPro" id="IPR019734">
    <property type="entry name" value="TPR_rpt"/>
</dbReference>
<dbReference type="Pfam" id="PF13432">
    <property type="entry name" value="TPR_16"/>
    <property type="match status" value="1"/>
</dbReference>
<keyword evidence="4" id="KW-0732">Signal</keyword>
<protein>
    <submittedName>
        <fullName evidence="5">Tetratricopeptide repeat protein</fullName>
    </submittedName>
</protein>
<feature type="signal peptide" evidence="4">
    <location>
        <begin position="1"/>
        <end position="19"/>
    </location>
</feature>
<name>A0ABS5JU68_9BACT</name>
<dbReference type="PROSITE" id="PS50005">
    <property type="entry name" value="TPR"/>
    <property type="match status" value="1"/>
</dbReference>